<evidence type="ECO:0000256" key="11">
    <source>
        <dbReference type="ARBA" id="ARBA00023163"/>
    </source>
</evidence>
<evidence type="ECO:0000256" key="1">
    <source>
        <dbReference type="ARBA" id="ARBA00004123"/>
    </source>
</evidence>
<dbReference type="Gene3D" id="2.170.270.10">
    <property type="entry name" value="SET domain"/>
    <property type="match status" value="1"/>
</dbReference>
<gene>
    <name evidence="15" type="ORF">TTAC_LOCUS500</name>
</gene>
<evidence type="ECO:0000313" key="16">
    <source>
        <dbReference type="Proteomes" id="UP000274429"/>
    </source>
</evidence>
<keyword evidence="16" id="KW-1185">Reference proteome</keyword>
<dbReference type="Pfam" id="PF00856">
    <property type="entry name" value="SET"/>
    <property type="match status" value="1"/>
</dbReference>
<dbReference type="PANTHER" id="PTHR12977">
    <property type="entry name" value="SUPPRESSOR OF VARIEGATION 4-20-RELATED"/>
    <property type="match status" value="1"/>
</dbReference>
<evidence type="ECO:0000256" key="6">
    <source>
        <dbReference type="ARBA" id="ARBA00022603"/>
    </source>
</evidence>
<dbReference type="GO" id="GO:0005634">
    <property type="term" value="C:nucleus"/>
    <property type="evidence" value="ECO:0007669"/>
    <property type="project" value="UniProtKB-SubCell"/>
</dbReference>
<proteinExistence type="predicted"/>
<dbReference type="SUPFAM" id="SSF82199">
    <property type="entry name" value="SET domain"/>
    <property type="match status" value="1"/>
</dbReference>
<keyword evidence="12" id="KW-0539">Nucleus</keyword>
<dbReference type="STRING" id="6205.A0A0R3WIR0"/>
<evidence type="ECO:0000256" key="9">
    <source>
        <dbReference type="ARBA" id="ARBA00022853"/>
    </source>
</evidence>
<comment type="subcellular location">
    <subcellularLocation>
        <location evidence="2">Chromosome</location>
    </subcellularLocation>
    <subcellularLocation>
        <location evidence="1">Nucleus</location>
    </subcellularLocation>
</comment>
<reference evidence="15 16" key="2">
    <citation type="submission" date="2018-11" db="EMBL/GenBank/DDBJ databases">
        <authorList>
            <consortium name="Pathogen Informatics"/>
        </authorList>
    </citation>
    <scope>NUCLEOTIDE SEQUENCE [LARGE SCALE GENOMIC DNA]</scope>
</reference>
<feature type="domain" description="SET" evidence="14">
    <location>
        <begin position="114"/>
        <end position="232"/>
    </location>
</feature>
<keyword evidence="10" id="KW-0805">Transcription regulation</keyword>
<name>A0A0R3WIR0_HYDTA</name>
<evidence type="ECO:0000256" key="2">
    <source>
        <dbReference type="ARBA" id="ARBA00004286"/>
    </source>
</evidence>
<evidence type="ECO:0000256" key="10">
    <source>
        <dbReference type="ARBA" id="ARBA00023015"/>
    </source>
</evidence>
<keyword evidence="11" id="KW-0804">Transcription</keyword>
<evidence type="ECO:0000256" key="4">
    <source>
        <dbReference type="ARBA" id="ARBA00022454"/>
    </source>
</evidence>
<dbReference type="InterPro" id="IPR046341">
    <property type="entry name" value="SET_dom_sf"/>
</dbReference>
<evidence type="ECO:0000256" key="3">
    <source>
        <dbReference type="ARBA" id="ARBA00012188"/>
    </source>
</evidence>
<dbReference type="PROSITE" id="PS50280">
    <property type="entry name" value="SET"/>
    <property type="match status" value="1"/>
</dbReference>
<dbReference type="SMART" id="SM00317">
    <property type="entry name" value="SET"/>
    <property type="match status" value="1"/>
</dbReference>
<evidence type="ECO:0000256" key="12">
    <source>
        <dbReference type="ARBA" id="ARBA00023242"/>
    </source>
</evidence>
<dbReference type="PROSITE" id="PS51570">
    <property type="entry name" value="SAM_MT43_SUVAR420_2"/>
    <property type="match status" value="1"/>
</dbReference>
<evidence type="ECO:0000256" key="7">
    <source>
        <dbReference type="ARBA" id="ARBA00022679"/>
    </source>
</evidence>
<feature type="region of interest" description="Disordered" evidence="13">
    <location>
        <begin position="661"/>
        <end position="719"/>
    </location>
</feature>
<dbReference type="Proteomes" id="UP000274429">
    <property type="component" value="Unassembled WGS sequence"/>
</dbReference>
<dbReference type="InterPro" id="IPR041938">
    <property type="entry name" value="Hist-Lys_N-MTase_N"/>
</dbReference>
<dbReference type="EC" id="2.1.1.362" evidence="3"/>
<organism evidence="17">
    <name type="scientific">Hydatigena taeniaeformis</name>
    <name type="common">Feline tapeworm</name>
    <name type="synonym">Taenia taeniaeformis</name>
    <dbReference type="NCBI Taxonomy" id="6205"/>
    <lineage>
        <taxon>Eukaryota</taxon>
        <taxon>Metazoa</taxon>
        <taxon>Spiralia</taxon>
        <taxon>Lophotrochozoa</taxon>
        <taxon>Platyhelminthes</taxon>
        <taxon>Cestoda</taxon>
        <taxon>Eucestoda</taxon>
        <taxon>Cyclophyllidea</taxon>
        <taxon>Taeniidae</taxon>
        <taxon>Hydatigera</taxon>
    </lineage>
</organism>
<evidence type="ECO:0000256" key="8">
    <source>
        <dbReference type="ARBA" id="ARBA00022691"/>
    </source>
</evidence>
<dbReference type="InterPro" id="IPR025790">
    <property type="entry name" value="Suv4-20_animal"/>
</dbReference>
<keyword evidence="5" id="KW-0678">Repressor</keyword>
<feature type="compositionally biased region" description="Low complexity" evidence="13">
    <location>
        <begin position="446"/>
        <end position="465"/>
    </location>
</feature>
<dbReference type="WBParaSite" id="TTAC_0000049901-mRNA-1">
    <property type="protein sequence ID" value="TTAC_0000049901-mRNA-1"/>
    <property type="gene ID" value="TTAC_0000049901"/>
</dbReference>
<feature type="region of interest" description="Disordered" evidence="13">
    <location>
        <begin position="411"/>
        <end position="499"/>
    </location>
</feature>
<keyword evidence="9" id="KW-0156">Chromatin regulator</keyword>
<sequence>MVSKKVGHEVPLISGSHRMTWRELVEADDYATSLTVDPFLGFKTHKMTAMRLRILPRVMDRLKNIIIGFQKHKDYLLAFKQLINEDVSIKQHWKDDPRFRDHIFRYLLLFDDRSGVKIAPCSRYASEGHIGGAIFSTKNWPKGSKIGSLIGCIAELNYEDEVSFLRHKENDFSVMYSSRKNKSQLWLGPAAYVNHDCRPNCAFTINCDGDDRMSLTATTDIKSGDEIYIYYGKHFFDTNNAGCECFTCELLERGSFSTARVDPITTASVSAATSFSSSECLSSSTTSSTYSLSLSSLRGGEKSVRVLQEDRLVAAIKERLKQAPIHRTTLPNLRSRGSAAAIAPSKSAFTRAAIPEPTAAAAAMSGLLVKGLSTGLARNVVSTAAYSLRHTNSRLTRVKAKIYSAMLSSLNQASSQQEPQHLEGEDQSQPSHRTSREGIVLRPRKSALSTASTRAASTTHSSAQSKVALGGKRRKYAETQPGRVGVVRRRRRSRRVAPTAAVPMAMKTRNLGPSLHSRWYIIRHLEISGPPIPPRLSRATLLSPAPSSPSSSSTSTIAAMEADEALSVQIPSQSRFRRKAHRSETVSTTLAIPTPSTYFLRRSSRLEPPAGPVHVDLSLESTSTCSSLSTLPAVSTTPRLVIVRKQPCQEAAEGNQDVWFVKDDSDDNAGDGDITEHRPTPTPPILYTSGEGGRGWTTSVSSLANTPSPPHLQAVSPTPPMLQRAEDRLLFALYASKEAGVAPALDSDGISESESSLGTVKPLTVRIKRMGRRLYCVSPKSATTNHR</sequence>
<accession>A0A0R3WIR0</accession>
<dbReference type="OrthoDB" id="6627536at2759"/>
<dbReference type="InterPro" id="IPR039977">
    <property type="entry name" value="Suv4-20/Set9"/>
</dbReference>
<dbReference type="CDD" id="cd10524">
    <property type="entry name" value="SET_Suv4-20-like"/>
    <property type="match status" value="1"/>
</dbReference>
<dbReference type="GO" id="GO:0005694">
    <property type="term" value="C:chromosome"/>
    <property type="evidence" value="ECO:0007669"/>
    <property type="project" value="UniProtKB-SubCell"/>
</dbReference>
<dbReference type="AlphaFoldDB" id="A0A0R3WIR0"/>
<evidence type="ECO:0000313" key="15">
    <source>
        <dbReference type="EMBL" id="VDM16538.1"/>
    </source>
</evidence>
<protein>
    <recommendedName>
        <fullName evidence="3">[histone H4]-N-methyl-L-lysine(20) N-methyltransferase</fullName>
        <ecNumber evidence="3">2.1.1.362</ecNumber>
    </recommendedName>
</protein>
<dbReference type="PANTHER" id="PTHR12977:SF4">
    <property type="entry name" value="HISTONE-LYSINE N-METHYLTRANSFERASE KMT5B"/>
    <property type="match status" value="1"/>
</dbReference>
<evidence type="ECO:0000313" key="17">
    <source>
        <dbReference type="WBParaSite" id="TTAC_0000049901-mRNA-1"/>
    </source>
</evidence>
<keyword evidence="7" id="KW-0808">Transferase</keyword>
<evidence type="ECO:0000259" key="14">
    <source>
        <dbReference type="PROSITE" id="PS50280"/>
    </source>
</evidence>
<evidence type="ECO:0000256" key="13">
    <source>
        <dbReference type="SAM" id="MobiDB-lite"/>
    </source>
</evidence>
<keyword evidence="8" id="KW-0949">S-adenosyl-L-methionine</keyword>
<reference evidence="17" key="1">
    <citation type="submission" date="2017-02" db="UniProtKB">
        <authorList>
            <consortium name="WormBaseParasite"/>
        </authorList>
    </citation>
    <scope>IDENTIFICATION</scope>
</reference>
<keyword evidence="4" id="KW-0158">Chromosome</keyword>
<dbReference type="GO" id="GO:0032259">
    <property type="term" value="P:methylation"/>
    <property type="evidence" value="ECO:0007669"/>
    <property type="project" value="UniProtKB-KW"/>
</dbReference>
<feature type="compositionally biased region" description="Basic residues" evidence="13">
    <location>
        <begin position="486"/>
        <end position="495"/>
    </location>
</feature>
<dbReference type="GO" id="GO:0140941">
    <property type="term" value="F:histone H4K20me methyltransferase activity"/>
    <property type="evidence" value="ECO:0007669"/>
    <property type="project" value="UniProtKB-EC"/>
</dbReference>
<dbReference type="Gene3D" id="1.10.10.1700">
    <property type="entry name" value="Histone-lysine N-methyltransferase"/>
    <property type="match status" value="1"/>
</dbReference>
<keyword evidence="6" id="KW-0489">Methyltransferase</keyword>
<dbReference type="InterPro" id="IPR001214">
    <property type="entry name" value="SET_dom"/>
</dbReference>
<evidence type="ECO:0000256" key="5">
    <source>
        <dbReference type="ARBA" id="ARBA00022491"/>
    </source>
</evidence>
<feature type="compositionally biased region" description="Polar residues" evidence="13">
    <location>
        <begin position="696"/>
        <end position="706"/>
    </location>
</feature>
<dbReference type="EMBL" id="UYWX01000045">
    <property type="protein sequence ID" value="VDM16538.1"/>
    <property type="molecule type" value="Genomic_DNA"/>
</dbReference>